<dbReference type="SUPFAM" id="SSF46689">
    <property type="entry name" value="Homeodomain-like"/>
    <property type="match status" value="1"/>
</dbReference>
<dbReference type="PROSITE" id="PS50977">
    <property type="entry name" value="HTH_TETR_2"/>
    <property type="match status" value="1"/>
</dbReference>
<dbReference type="InterPro" id="IPR050109">
    <property type="entry name" value="HTH-type_TetR-like_transc_reg"/>
</dbReference>
<accession>A0A1J5RKC4</accession>
<name>A0A1J5RKC4_9ZZZZ</name>
<dbReference type="Pfam" id="PF17932">
    <property type="entry name" value="TetR_C_24"/>
    <property type="match status" value="1"/>
</dbReference>
<dbReference type="InterPro" id="IPR009057">
    <property type="entry name" value="Homeodomain-like_sf"/>
</dbReference>
<comment type="caution">
    <text evidence="3">The sequence shown here is derived from an EMBL/GenBank/DDBJ whole genome shotgun (WGS) entry which is preliminary data.</text>
</comment>
<dbReference type="InterPro" id="IPR001647">
    <property type="entry name" value="HTH_TetR"/>
</dbReference>
<dbReference type="InterPro" id="IPR041490">
    <property type="entry name" value="KstR2_TetR_C"/>
</dbReference>
<dbReference type="InterPro" id="IPR036271">
    <property type="entry name" value="Tet_transcr_reg_TetR-rel_C_sf"/>
</dbReference>
<dbReference type="Gene3D" id="1.10.357.10">
    <property type="entry name" value="Tetracycline Repressor, domain 2"/>
    <property type="match status" value="1"/>
</dbReference>
<organism evidence="3">
    <name type="scientific">mine drainage metagenome</name>
    <dbReference type="NCBI Taxonomy" id="410659"/>
    <lineage>
        <taxon>unclassified sequences</taxon>
        <taxon>metagenomes</taxon>
        <taxon>ecological metagenomes</taxon>
    </lineage>
</organism>
<dbReference type="GO" id="GO:0000976">
    <property type="term" value="F:transcription cis-regulatory region binding"/>
    <property type="evidence" value="ECO:0007669"/>
    <property type="project" value="TreeGrafter"/>
</dbReference>
<dbReference type="PANTHER" id="PTHR30055">
    <property type="entry name" value="HTH-TYPE TRANSCRIPTIONAL REGULATOR RUTR"/>
    <property type="match status" value="1"/>
</dbReference>
<protein>
    <submittedName>
        <fullName evidence="3">Fatty acid metabolism regulator protein</fullName>
    </submittedName>
</protein>
<evidence type="ECO:0000313" key="3">
    <source>
        <dbReference type="EMBL" id="OIQ96624.1"/>
    </source>
</evidence>
<dbReference type="Pfam" id="PF00440">
    <property type="entry name" value="TetR_N"/>
    <property type="match status" value="1"/>
</dbReference>
<reference evidence="3" key="1">
    <citation type="submission" date="2016-10" db="EMBL/GenBank/DDBJ databases">
        <title>Sequence of Gallionella enrichment culture.</title>
        <authorList>
            <person name="Poehlein A."/>
            <person name="Muehling M."/>
            <person name="Daniel R."/>
        </authorList>
    </citation>
    <scope>NUCLEOTIDE SEQUENCE</scope>
</reference>
<evidence type="ECO:0000256" key="1">
    <source>
        <dbReference type="ARBA" id="ARBA00023125"/>
    </source>
</evidence>
<dbReference type="PANTHER" id="PTHR30055:SF226">
    <property type="entry name" value="HTH-TYPE TRANSCRIPTIONAL REGULATOR PKSA"/>
    <property type="match status" value="1"/>
</dbReference>
<dbReference type="GO" id="GO:0003700">
    <property type="term" value="F:DNA-binding transcription factor activity"/>
    <property type="evidence" value="ECO:0007669"/>
    <property type="project" value="TreeGrafter"/>
</dbReference>
<dbReference type="AlphaFoldDB" id="A0A1J5RKC4"/>
<dbReference type="PRINTS" id="PR00455">
    <property type="entry name" value="HTHTETR"/>
</dbReference>
<dbReference type="Gene3D" id="1.10.10.60">
    <property type="entry name" value="Homeodomain-like"/>
    <property type="match status" value="1"/>
</dbReference>
<dbReference type="SUPFAM" id="SSF48498">
    <property type="entry name" value="Tetracyclin repressor-like, C-terminal domain"/>
    <property type="match status" value="1"/>
</dbReference>
<dbReference type="EMBL" id="MLJW01000145">
    <property type="protein sequence ID" value="OIQ96624.1"/>
    <property type="molecule type" value="Genomic_DNA"/>
</dbReference>
<sequence>MNHPLAADSPRQLRHEAQRLEILAAAADAIAEHGFHGMSMRGLARATGNGLATFYNYFSSKEDLLFSLQTDAFETMTRSVNSALEGVHEHVDRLYVFVLQHLQYSAEHRSVLRVLVHEASALPAGRRKTVRLLKEGYFNVCRDIVAAILADAGDAAGLDHAEVERVTYSVFGMLNWSYGWYDPKQHGSPEDVAKTIHTLAVCGLGCACRAARGDRTRRRVAGAVPALAVRLGCNPAALKKRPAAAEKNVKRV</sequence>
<evidence type="ECO:0000259" key="2">
    <source>
        <dbReference type="PROSITE" id="PS50977"/>
    </source>
</evidence>
<gene>
    <name evidence="3" type="primary">fadR_2</name>
    <name evidence="3" type="ORF">GALL_213270</name>
</gene>
<proteinExistence type="predicted"/>
<feature type="domain" description="HTH tetR-type" evidence="2">
    <location>
        <begin position="16"/>
        <end position="76"/>
    </location>
</feature>
<keyword evidence="1" id="KW-0238">DNA-binding</keyword>